<name>A0A292Q598_9PEZI</name>
<protein>
    <recommendedName>
        <fullName evidence="5">Protein N-terminal and lysine N-methyltransferase EFM7</fullName>
        <ecNumber evidence="5">2.1.1.-</ecNumber>
    </recommendedName>
    <alternativeName>
        <fullName evidence="5">Elongation factor methyltransferase 7</fullName>
    </alternativeName>
</protein>
<proteinExistence type="inferred from homology"/>
<dbReference type="EMBL" id="LN890962">
    <property type="protein sequence ID" value="CUS14145.1"/>
    <property type="molecule type" value="Genomic_DNA"/>
</dbReference>
<feature type="binding site" evidence="5">
    <location>
        <position position="113"/>
    </location>
    <ligand>
        <name>S-adenosyl-L-methionine</name>
        <dbReference type="ChEBI" id="CHEBI:59789"/>
    </ligand>
</feature>
<evidence type="ECO:0000313" key="7">
    <source>
        <dbReference type="EMBL" id="CUS14145.1"/>
    </source>
</evidence>
<dbReference type="PANTHER" id="PTHR14614:SF10">
    <property type="entry name" value="PROTEIN N-TERMINAL AND LYSINE N-METHYLTRANSFERASE EFM7"/>
    <property type="match status" value="1"/>
</dbReference>
<feature type="binding site" evidence="5">
    <location>
        <position position="162"/>
    </location>
    <ligand>
        <name>S-adenosyl-L-methionine</name>
        <dbReference type="ChEBI" id="CHEBI:59789"/>
    </ligand>
</feature>
<gene>
    <name evidence="5" type="primary">EFM7</name>
    <name evidence="7" type="ORF">GSTUAT00001875001</name>
</gene>
<dbReference type="GO" id="GO:0071885">
    <property type="term" value="F:N-terminal protein N-methyltransferase activity"/>
    <property type="evidence" value="ECO:0007669"/>
    <property type="project" value="UniProtKB-UniRule"/>
</dbReference>
<feature type="region of interest" description="Disordered" evidence="6">
    <location>
        <begin position="1"/>
        <end position="41"/>
    </location>
</feature>
<dbReference type="GO" id="GO:0032259">
    <property type="term" value="P:methylation"/>
    <property type="evidence" value="ECO:0007669"/>
    <property type="project" value="UniProtKB-KW"/>
</dbReference>
<keyword evidence="8" id="KW-1185">Reference proteome</keyword>
<keyword evidence="2 5" id="KW-0489">Methyltransferase</keyword>
<keyword evidence="1 5" id="KW-0963">Cytoplasm</keyword>
<evidence type="ECO:0000256" key="5">
    <source>
        <dbReference type="HAMAP-Rule" id="MF_03223"/>
    </source>
</evidence>
<evidence type="ECO:0000256" key="4">
    <source>
        <dbReference type="ARBA" id="ARBA00022691"/>
    </source>
</evidence>
<dbReference type="InterPro" id="IPR019410">
    <property type="entry name" value="Methyltransf_16"/>
</dbReference>
<accession>A0A292Q598</accession>
<dbReference type="PANTHER" id="PTHR14614">
    <property type="entry name" value="HEPATOCELLULAR CARCINOMA-ASSOCIATED ANTIGEN"/>
    <property type="match status" value="1"/>
</dbReference>
<feature type="binding site" evidence="5">
    <location>
        <begin position="91"/>
        <end position="93"/>
    </location>
    <ligand>
        <name>S-adenosyl-L-methionine</name>
        <dbReference type="ChEBI" id="CHEBI:59789"/>
    </ligand>
</feature>
<keyword evidence="3 5" id="KW-0808">Transferase</keyword>
<keyword evidence="4 5" id="KW-0949">S-adenosyl-L-methionine</keyword>
<dbReference type="HAMAP" id="MF_03223">
    <property type="entry name" value="Methyltr_EFM7"/>
    <property type="match status" value="1"/>
</dbReference>
<comment type="similarity">
    <text evidence="5">Belongs to the class I-like SAM-binding methyltransferase superfamily. EFM7 family.</text>
</comment>
<dbReference type="PROSITE" id="PS51560">
    <property type="entry name" value="SAM_MT_NNT1"/>
    <property type="match status" value="1"/>
</dbReference>
<reference evidence="7" key="1">
    <citation type="submission" date="2015-10" db="EMBL/GenBank/DDBJ databases">
        <authorList>
            <person name="Regsiter A."/>
            <person name="william w."/>
        </authorList>
    </citation>
    <scope>NUCLEOTIDE SEQUENCE</scope>
    <source>
        <strain evidence="7">Montdore</strain>
    </source>
</reference>
<evidence type="ECO:0000313" key="8">
    <source>
        <dbReference type="Proteomes" id="UP001412239"/>
    </source>
</evidence>
<dbReference type="SUPFAM" id="SSF53335">
    <property type="entry name" value="S-adenosyl-L-methionine-dependent methyltransferases"/>
    <property type="match status" value="1"/>
</dbReference>
<organism evidence="7 8">
    <name type="scientific">Tuber aestivum</name>
    <name type="common">summer truffle</name>
    <dbReference type="NCBI Taxonomy" id="59557"/>
    <lineage>
        <taxon>Eukaryota</taxon>
        <taxon>Fungi</taxon>
        <taxon>Dikarya</taxon>
        <taxon>Ascomycota</taxon>
        <taxon>Pezizomycotina</taxon>
        <taxon>Pezizomycetes</taxon>
        <taxon>Pezizales</taxon>
        <taxon>Tuberaceae</taxon>
        <taxon>Tuber</taxon>
    </lineage>
</organism>
<feature type="binding site" evidence="5">
    <location>
        <position position="145"/>
    </location>
    <ligand>
        <name>S-adenosyl-L-methionine</name>
        <dbReference type="ChEBI" id="CHEBI:59789"/>
    </ligand>
</feature>
<feature type="binding site" evidence="5">
    <location>
        <position position="65"/>
    </location>
    <ligand>
        <name>S-adenosyl-L-methionine</name>
        <dbReference type="ChEBI" id="CHEBI:59789"/>
    </ligand>
</feature>
<dbReference type="InterPro" id="IPR025784">
    <property type="entry name" value="EFM7"/>
</dbReference>
<evidence type="ECO:0000256" key="3">
    <source>
        <dbReference type="ARBA" id="ARBA00022679"/>
    </source>
</evidence>
<evidence type="ECO:0000256" key="6">
    <source>
        <dbReference type="SAM" id="MobiDB-lite"/>
    </source>
</evidence>
<dbReference type="InterPro" id="IPR029063">
    <property type="entry name" value="SAM-dependent_MTases_sf"/>
</dbReference>
<dbReference type="GO" id="GO:0005737">
    <property type="term" value="C:cytoplasm"/>
    <property type="evidence" value="ECO:0007669"/>
    <property type="project" value="UniProtKB-SubCell"/>
</dbReference>
<sequence>MSSSPPSREEAEDLTLPTDLFTEPPDFRPADKPATTVSHTLTTPPFEDLTLRLVGHNPLWGHMLWNAGRVVSTYLEAHTGLVLGKRVLELGAGAGLPSLVCALRGAGEVVVTDYPDPELVSNLVHNVSTLPQPAQGSTVAKGYVWGRDVTELGGPFDTLILSDLLFNHSEHQALLKSVVCCLKKTADSRALVFFTPHRPWLYEKDLAFFDVARGAGFAVEKVLEEVLIGPMFEEDPGDRELRRTVFGYLMRWEEIL</sequence>
<evidence type="ECO:0000256" key="1">
    <source>
        <dbReference type="ARBA" id="ARBA00022490"/>
    </source>
</evidence>
<dbReference type="Pfam" id="PF10294">
    <property type="entry name" value="Methyltransf_16"/>
    <property type="match status" value="1"/>
</dbReference>
<dbReference type="AlphaFoldDB" id="A0A292Q598"/>
<dbReference type="Proteomes" id="UP001412239">
    <property type="component" value="Unassembled WGS sequence"/>
</dbReference>
<dbReference type="Gene3D" id="3.40.50.150">
    <property type="entry name" value="Vaccinia Virus protein VP39"/>
    <property type="match status" value="1"/>
</dbReference>
<evidence type="ECO:0000256" key="2">
    <source>
        <dbReference type="ARBA" id="ARBA00022603"/>
    </source>
</evidence>
<dbReference type="GO" id="GO:0016279">
    <property type="term" value="F:protein-lysine N-methyltransferase activity"/>
    <property type="evidence" value="ECO:0007669"/>
    <property type="project" value="UniProtKB-UniRule"/>
</dbReference>
<comment type="subcellular location">
    <subcellularLocation>
        <location evidence="5">Cytoplasm</location>
    </subcellularLocation>
</comment>
<dbReference type="EC" id="2.1.1.-" evidence="5"/>
<dbReference type="CDD" id="cd02440">
    <property type="entry name" value="AdoMet_MTases"/>
    <property type="match status" value="1"/>
</dbReference>
<comment type="function">
    <text evidence="5">S-adenosyl-L-methionine-dependent protein methyltransferase that trimethylates the N-terminal glycine 'Gly-2' of elongation factor 1-alpha, before also catalyzing the mono- and dimethylation of 'Lys-3'.</text>
</comment>